<proteinExistence type="inferred from homology"/>
<dbReference type="NCBIfam" id="TIGR01202">
    <property type="entry name" value="bchC"/>
    <property type="match status" value="1"/>
</dbReference>
<gene>
    <name evidence="7" type="primary">lgoD</name>
    <name evidence="7" type="ORF">OCOJLMKI_1798</name>
</gene>
<dbReference type="RefSeq" id="WP_238243767.1">
    <property type="nucleotide sequence ID" value="NZ_BPQP01000027.1"/>
</dbReference>
<dbReference type="CDD" id="cd08255">
    <property type="entry name" value="2-desacetyl-2-hydroxyethyl_bacteriochlorophyllide_like"/>
    <property type="match status" value="1"/>
</dbReference>
<dbReference type="EMBL" id="BPQP01000027">
    <property type="protein sequence ID" value="GJD94595.1"/>
    <property type="molecule type" value="Genomic_DNA"/>
</dbReference>
<evidence type="ECO:0000256" key="2">
    <source>
        <dbReference type="ARBA" id="ARBA00008072"/>
    </source>
</evidence>
<comment type="cofactor">
    <cofactor evidence="1">
        <name>Zn(2+)</name>
        <dbReference type="ChEBI" id="CHEBI:29105"/>
    </cofactor>
</comment>
<dbReference type="InterPro" id="IPR005903">
    <property type="entry name" value="BchC"/>
</dbReference>
<keyword evidence="8" id="KW-1185">Reference proteome</keyword>
<dbReference type="Gene3D" id="3.40.50.720">
    <property type="entry name" value="NAD(P)-binding Rossmann-like Domain"/>
    <property type="match status" value="1"/>
</dbReference>
<comment type="similarity">
    <text evidence="2">Belongs to the zinc-containing alcohol dehydrogenase family.</text>
</comment>
<dbReference type="Gene3D" id="3.90.180.10">
    <property type="entry name" value="Medium-chain alcohol dehydrogenases, catalytic domain"/>
    <property type="match status" value="2"/>
</dbReference>
<keyword evidence="3" id="KW-0479">Metal-binding</keyword>
<evidence type="ECO:0000256" key="3">
    <source>
        <dbReference type="ARBA" id="ARBA00022723"/>
    </source>
</evidence>
<dbReference type="PANTHER" id="PTHR43350:SF19">
    <property type="entry name" value="D-GULOSIDE 3-DEHYDROGENASE"/>
    <property type="match status" value="1"/>
</dbReference>
<evidence type="ECO:0000313" key="8">
    <source>
        <dbReference type="Proteomes" id="UP001055125"/>
    </source>
</evidence>
<evidence type="ECO:0000256" key="5">
    <source>
        <dbReference type="ARBA" id="ARBA00023002"/>
    </source>
</evidence>
<reference evidence="7" key="2">
    <citation type="submission" date="2021-08" db="EMBL/GenBank/DDBJ databases">
        <authorList>
            <person name="Tani A."/>
            <person name="Ola A."/>
            <person name="Ogura Y."/>
            <person name="Katsura K."/>
            <person name="Hayashi T."/>
        </authorList>
    </citation>
    <scope>NUCLEOTIDE SEQUENCE</scope>
    <source>
        <strain evidence="7">DSM 19015</strain>
    </source>
</reference>
<evidence type="ECO:0000256" key="4">
    <source>
        <dbReference type="ARBA" id="ARBA00022833"/>
    </source>
</evidence>
<evidence type="ECO:0000313" key="7">
    <source>
        <dbReference type="EMBL" id="GJD94595.1"/>
    </source>
</evidence>
<comment type="caution">
    <text evidence="7">The sequence shown here is derived from an EMBL/GenBank/DDBJ whole genome shotgun (WGS) entry which is preliminary data.</text>
</comment>
<dbReference type="InterPro" id="IPR011032">
    <property type="entry name" value="GroES-like_sf"/>
</dbReference>
<dbReference type="PANTHER" id="PTHR43350">
    <property type="entry name" value="NAD-DEPENDENT ALCOHOL DEHYDROGENASE"/>
    <property type="match status" value="1"/>
</dbReference>
<dbReference type="SUPFAM" id="SSF51735">
    <property type="entry name" value="NAD(P)-binding Rossmann-fold domains"/>
    <property type="match status" value="1"/>
</dbReference>
<dbReference type="InterPro" id="IPR013154">
    <property type="entry name" value="ADH-like_N"/>
</dbReference>
<protein>
    <submittedName>
        <fullName evidence="7">L-galactonate-5-dehydrogenase</fullName>
    </submittedName>
</protein>
<keyword evidence="4" id="KW-0862">Zinc</keyword>
<dbReference type="Proteomes" id="UP001055125">
    <property type="component" value="Unassembled WGS sequence"/>
</dbReference>
<feature type="domain" description="Alcohol dehydrogenase-like N-terminal" evidence="6">
    <location>
        <begin position="25"/>
        <end position="118"/>
    </location>
</feature>
<organism evidence="7 8">
    <name type="scientific">Methylobacterium iners</name>
    <dbReference type="NCBI Taxonomy" id="418707"/>
    <lineage>
        <taxon>Bacteria</taxon>
        <taxon>Pseudomonadati</taxon>
        <taxon>Pseudomonadota</taxon>
        <taxon>Alphaproteobacteria</taxon>
        <taxon>Hyphomicrobiales</taxon>
        <taxon>Methylobacteriaceae</taxon>
        <taxon>Methylobacterium</taxon>
    </lineage>
</organism>
<evidence type="ECO:0000256" key="1">
    <source>
        <dbReference type="ARBA" id="ARBA00001947"/>
    </source>
</evidence>
<keyword evidence="5" id="KW-0560">Oxidoreductase</keyword>
<dbReference type="SUPFAM" id="SSF50129">
    <property type="entry name" value="GroES-like"/>
    <property type="match status" value="1"/>
</dbReference>
<dbReference type="InterPro" id="IPR036291">
    <property type="entry name" value="NAD(P)-bd_dom_sf"/>
</dbReference>
<evidence type="ECO:0000259" key="6">
    <source>
        <dbReference type="Pfam" id="PF08240"/>
    </source>
</evidence>
<name>A0ABQ4RUW1_9HYPH</name>
<sequence>MHALAVVLEQPEHLSLNRLALDAPGPADAVVAVRWSGISTGTERLLWSGRMPAFPGMGYPLVPGYESVGEVVEAGSESGTRVGQTVFVPGSRCFGPVRGLFGGAASHLVSAGSRLVPIDAKLSEHSILIALAATAHHALSEVVPGRRSLIVGHGVLGRLLARLTLAAGGEPVVWETNPIRAAGDHGYAVLAPEADARADYAAITDVSGDSAILDRLIARLSPGGEIVLAGFYEAPLAFAFPPAFLREARIRVAAQWRPEDLAAVTALITGGRLSLDGLITHRRPAAEAEPAYRMAFGDPECLKMILDWRAAA</sequence>
<accession>A0ABQ4RUW1</accession>
<dbReference type="Pfam" id="PF08240">
    <property type="entry name" value="ADH_N"/>
    <property type="match status" value="1"/>
</dbReference>
<reference evidence="7" key="1">
    <citation type="journal article" date="2021" name="Front. Microbiol.">
        <title>Comprehensive Comparative Genomics and Phenotyping of Methylobacterium Species.</title>
        <authorList>
            <person name="Alessa O."/>
            <person name="Ogura Y."/>
            <person name="Fujitani Y."/>
            <person name="Takami H."/>
            <person name="Hayashi T."/>
            <person name="Sahin N."/>
            <person name="Tani A."/>
        </authorList>
    </citation>
    <scope>NUCLEOTIDE SEQUENCE</scope>
    <source>
        <strain evidence="7">DSM 19015</strain>
    </source>
</reference>